<feature type="compositionally biased region" description="Low complexity" evidence="1">
    <location>
        <begin position="317"/>
        <end position="329"/>
    </location>
</feature>
<feature type="compositionally biased region" description="Low complexity" evidence="1">
    <location>
        <begin position="716"/>
        <end position="734"/>
    </location>
</feature>
<dbReference type="OrthoDB" id="540815at2759"/>
<evidence type="ECO:0000256" key="1">
    <source>
        <dbReference type="SAM" id="MobiDB-lite"/>
    </source>
</evidence>
<name>A0A2K3D0X8_CHLRE</name>
<dbReference type="EMBL" id="CM008974">
    <property type="protein sequence ID" value="PNW74186.1"/>
    <property type="molecule type" value="Genomic_DNA"/>
</dbReference>
<dbReference type="Gramene" id="PNW74186">
    <property type="protein sequence ID" value="PNW74186"/>
    <property type="gene ID" value="CHLRE_13g588650v5"/>
</dbReference>
<dbReference type="GeneID" id="5719460"/>
<keyword evidence="3" id="KW-1185">Reference proteome</keyword>
<organism evidence="2 3">
    <name type="scientific">Chlamydomonas reinhardtii</name>
    <name type="common">Chlamydomonas smithii</name>
    <dbReference type="NCBI Taxonomy" id="3055"/>
    <lineage>
        <taxon>Eukaryota</taxon>
        <taxon>Viridiplantae</taxon>
        <taxon>Chlorophyta</taxon>
        <taxon>core chlorophytes</taxon>
        <taxon>Chlorophyceae</taxon>
        <taxon>CS clade</taxon>
        <taxon>Chlamydomonadales</taxon>
        <taxon>Chlamydomonadaceae</taxon>
        <taxon>Chlamydomonas</taxon>
    </lineage>
</organism>
<dbReference type="Proteomes" id="UP000006906">
    <property type="component" value="Chromosome 13"/>
</dbReference>
<feature type="region of interest" description="Disordered" evidence="1">
    <location>
        <begin position="526"/>
        <end position="557"/>
    </location>
</feature>
<feature type="compositionally biased region" description="Low complexity" evidence="1">
    <location>
        <begin position="674"/>
        <end position="689"/>
    </location>
</feature>
<feature type="region of interest" description="Disordered" evidence="1">
    <location>
        <begin position="137"/>
        <end position="158"/>
    </location>
</feature>
<dbReference type="PaxDb" id="3055-EDP08893"/>
<dbReference type="KEGG" id="cre:CHLRE_13g588650v5"/>
<dbReference type="InParanoid" id="A0A2K3D0X8"/>
<feature type="compositionally biased region" description="Gly residues" evidence="1">
    <location>
        <begin position="541"/>
        <end position="557"/>
    </location>
</feature>
<feature type="region of interest" description="Disordered" evidence="1">
    <location>
        <begin position="291"/>
        <end position="332"/>
    </location>
</feature>
<gene>
    <name evidence="2" type="ORF">CHLRE_13g588650v5</name>
</gene>
<dbReference type="ExpressionAtlas" id="A0A2K3D0X8">
    <property type="expression patterns" value="baseline and differential"/>
</dbReference>
<dbReference type="RefSeq" id="XP_042917691.1">
    <property type="nucleotide sequence ID" value="XM_043069716.1"/>
</dbReference>
<dbReference type="AlphaFoldDB" id="A0A2K3D0X8"/>
<protein>
    <submittedName>
        <fullName evidence="2">Uncharacterized protein</fullName>
    </submittedName>
</protein>
<feature type="region of interest" description="Disordered" evidence="1">
    <location>
        <begin position="647"/>
        <end position="734"/>
    </location>
</feature>
<evidence type="ECO:0000313" key="2">
    <source>
        <dbReference type="EMBL" id="PNW74186.1"/>
    </source>
</evidence>
<feature type="compositionally biased region" description="Low complexity" evidence="1">
    <location>
        <begin position="657"/>
        <end position="667"/>
    </location>
</feature>
<accession>A0A2K3D0X8</accession>
<evidence type="ECO:0000313" key="3">
    <source>
        <dbReference type="Proteomes" id="UP000006906"/>
    </source>
</evidence>
<reference evidence="2 3" key="1">
    <citation type="journal article" date="2007" name="Science">
        <title>The Chlamydomonas genome reveals the evolution of key animal and plant functions.</title>
        <authorList>
            <person name="Merchant S.S."/>
            <person name="Prochnik S.E."/>
            <person name="Vallon O."/>
            <person name="Harris E.H."/>
            <person name="Karpowicz S.J."/>
            <person name="Witman G.B."/>
            <person name="Terry A."/>
            <person name="Salamov A."/>
            <person name="Fritz-Laylin L.K."/>
            <person name="Marechal-Drouard L."/>
            <person name="Marshall W.F."/>
            <person name="Qu L.H."/>
            <person name="Nelson D.R."/>
            <person name="Sanderfoot A.A."/>
            <person name="Spalding M.H."/>
            <person name="Kapitonov V.V."/>
            <person name="Ren Q."/>
            <person name="Ferris P."/>
            <person name="Lindquist E."/>
            <person name="Shapiro H."/>
            <person name="Lucas S.M."/>
            <person name="Grimwood J."/>
            <person name="Schmutz J."/>
            <person name="Cardol P."/>
            <person name="Cerutti H."/>
            <person name="Chanfreau G."/>
            <person name="Chen C.L."/>
            <person name="Cognat V."/>
            <person name="Croft M.T."/>
            <person name="Dent R."/>
            <person name="Dutcher S."/>
            <person name="Fernandez E."/>
            <person name="Fukuzawa H."/>
            <person name="Gonzalez-Ballester D."/>
            <person name="Gonzalez-Halphen D."/>
            <person name="Hallmann A."/>
            <person name="Hanikenne M."/>
            <person name="Hippler M."/>
            <person name="Inwood W."/>
            <person name="Jabbari K."/>
            <person name="Kalanon M."/>
            <person name="Kuras R."/>
            <person name="Lefebvre P.A."/>
            <person name="Lemaire S.D."/>
            <person name="Lobanov A.V."/>
            <person name="Lohr M."/>
            <person name="Manuell A."/>
            <person name="Meier I."/>
            <person name="Mets L."/>
            <person name="Mittag M."/>
            <person name="Mittelmeier T."/>
            <person name="Moroney J.V."/>
            <person name="Moseley J."/>
            <person name="Napoli C."/>
            <person name="Nedelcu A.M."/>
            <person name="Niyogi K."/>
            <person name="Novoselov S.V."/>
            <person name="Paulsen I.T."/>
            <person name="Pazour G."/>
            <person name="Purton S."/>
            <person name="Ral J.P."/>
            <person name="Riano-Pachon D.M."/>
            <person name="Riekhof W."/>
            <person name="Rymarquis L."/>
            <person name="Schroda M."/>
            <person name="Stern D."/>
            <person name="Umen J."/>
            <person name="Willows R."/>
            <person name="Wilson N."/>
            <person name="Zimmer S.L."/>
            <person name="Allmer J."/>
            <person name="Balk J."/>
            <person name="Bisova K."/>
            <person name="Chen C.J."/>
            <person name="Elias M."/>
            <person name="Gendler K."/>
            <person name="Hauser C."/>
            <person name="Lamb M.R."/>
            <person name="Ledford H."/>
            <person name="Long J.C."/>
            <person name="Minagawa J."/>
            <person name="Page M.D."/>
            <person name="Pan J."/>
            <person name="Pootakham W."/>
            <person name="Roje S."/>
            <person name="Rose A."/>
            <person name="Stahlberg E."/>
            <person name="Terauchi A.M."/>
            <person name="Yang P."/>
            <person name="Ball S."/>
            <person name="Bowler C."/>
            <person name="Dieckmann C.L."/>
            <person name="Gladyshev V.N."/>
            <person name="Green P."/>
            <person name="Jorgensen R."/>
            <person name="Mayfield S."/>
            <person name="Mueller-Roeber B."/>
            <person name="Rajamani S."/>
            <person name="Sayre R.T."/>
            <person name="Brokstein P."/>
            <person name="Dubchak I."/>
            <person name="Goodstein D."/>
            <person name="Hornick L."/>
            <person name="Huang Y.W."/>
            <person name="Jhaveri J."/>
            <person name="Luo Y."/>
            <person name="Martinez D."/>
            <person name="Ngau W.C."/>
            <person name="Otillar B."/>
            <person name="Poliakov A."/>
            <person name="Porter A."/>
            <person name="Szajkowski L."/>
            <person name="Werner G."/>
            <person name="Zhou K."/>
            <person name="Grigoriev I.V."/>
            <person name="Rokhsar D.S."/>
            <person name="Grossman A.R."/>
        </authorList>
    </citation>
    <scope>NUCLEOTIDE SEQUENCE [LARGE SCALE GENOMIC DNA]</scope>
    <source>
        <strain evidence="3">CC-503</strain>
    </source>
</reference>
<sequence>MSKARSTLSIGTISEPQVASVLQSPGRQLRHHHACSLHDLCALCQETASHFQYAELETPASPDGPQPESTRVAAHDVWHLLLESPLAHTSVTLRQRLHLRSLVLPPPSALHPAEAPAQLVMRKGVWLWRDQVDATPPSASGTITPAASAAAVPGYEDTPPDRIRRALNGEGNGPSRLGPDDHVRRMFACRDALVAAAEHGDTDALTLLVRHTVFRSYAFGPHAAVSRDIMLADLIWAFCGGRIAPELLGWMFGDASLPEVELEMDAPFAEWLDSDVPYLAAAMHLHNSAVATGTTPAPDGGSGSGSGMSRASREPAADGAAADGAAADGISGNGYDSRDSPLSVLREFGFAFHESGRTFLLAVWLYLHDRCSEAAIGWLAQQGCPTGPPGWAYALVAGLQPSTEWSRRQEEALAVLAEAHVPLGPAALADIWRLGPKPFSSYVGFLAKQRCRGVGSPRLYAAASCCAPFNPASRADARARRRFLKQSGLAPPRLQRLCGVLCLAPSAADGFAGAAAWDDAGSDAELDCSSGGTEASNASADGGGGSPGAGGSGSWGRGGGLSAIPRYGSREVTKPLLEILEGVPAECLVVGGPAASQSNVSGALAAALQDLQLQDAIGSGGGGRSGAATPAASMAVALHARQLRQHLQAHLQRRDQGAAQGMSSSQSDNAMTFSSGGSEAVQSQQSQSGEGQGEGEVGEEAVQQRNQGDTVGGSGEFAELEPAPAVALEGHNPC</sequence>
<proteinExistence type="predicted"/>